<accession>A0A8H5ZDM8</accession>
<comment type="caution">
    <text evidence="2">The sequence shown here is derived from an EMBL/GenBank/DDBJ whole genome shotgun (WGS) entry which is preliminary data.</text>
</comment>
<protein>
    <submittedName>
        <fullName evidence="2">Uncharacterized protein</fullName>
    </submittedName>
</protein>
<organism evidence="2 3">
    <name type="scientific">Cochliobolus sativus</name>
    <name type="common">Common root rot and spot blotch fungus</name>
    <name type="synonym">Bipolaris sorokiniana</name>
    <dbReference type="NCBI Taxonomy" id="45130"/>
    <lineage>
        <taxon>Eukaryota</taxon>
        <taxon>Fungi</taxon>
        <taxon>Dikarya</taxon>
        <taxon>Ascomycota</taxon>
        <taxon>Pezizomycotina</taxon>
        <taxon>Dothideomycetes</taxon>
        <taxon>Pleosporomycetidae</taxon>
        <taxon>Pleosporales</taxon>
        <taxon>Pleosporineae</taxon>
        <taxon>Pleosporaceae</taxon>
        <taxon>Bipolaris</taxon>
    </lineage>
</organism>
<evidence type="ECO:0000256" key="1">
    <source>
        <dbReference type="SAM" id="MobiDB-lite"/>
    </source>
</evidence>
<reference evidence="2" key="1">
    <citation type="submission" date="2019-11" db="EMBL/GenBank/DDBJ databases">
        <title>Bipolaris sorokiniana Genome sequencing.</title>
        <authorList>
            <person name="Wang H."/>
        </authorList>
    </citation>
    <scope>NUCLEOTIDE SEQUENCE</scope>
</reference>
<feature type="region of interest" description="Disordered" evidence="1">
    <location>
        <begin position="14"/>
        <end position="47"/>
    </location>
</feature>
<dbReference type="AlphaFoldDB" id="A0A8H5ZDM8"/>
<evidence type="ECO:0000313" key="2">
    <source>
        <dbReference type="EMBL" id="KAF5847371.1"/>
    </source>
</evidence>
<gene>
    <name evidence="2" type="ORF">GGP41_000082</name>
</gene>
<sequence>MELTSSWLAARHDDQAAGGSGQMARQIGGSADPRHGQGGRGRSLVSGPLCRPELTRILLLFPSTTRNTTTRGPLGRRLALGLPPLLLFRPASKRACRDVMLVKGGTLWLRPGVAAGSSLGVTHVNPPNRLPTYIET</sequence>
<evidence type="ECO:0000313" key="3">
    <source>
        <dbReference type="Proteomes" id="UP000624244"/>
    </source>
</evidence>
<proteinExistence type="predicted"/>
<name>A0A8H5ZDM8_COCSA</name>
<dbReference type="Proteomes" id="UP000624244">
    <property type="component" value="Unassembled WGS sequence"/>
</dbReference>
<dbReference type="EMBL" id="WNKQ01000013">
    <property type="protein sequence ID" value="KAF5847371.1"/>
    <property type="molecule type" value="Genomic_DNA"/>
</dbReference>